<keyword evidence="1" id="KW-0472">Membrane</keyword>
<dbReference type="RefSeq" id="WP_308952457.1">
    <property type="nucleotide sequence ID" value="NZ_JARXHW010000082.1"/>
</dbReference>
<reference evidence="2 3" key="1">
    <citation type="submission" date="2023-04" db="EMBL/GenBank/DDBJ databases">
        <title>A novel bacteria isolated from coastal sediment.</title>
        <authorList>
            <person name="Liu X.-J."/>
            <person name="Du Z.-J."/>
        </authorList>
    </citation>
    <scope>NUCLEOTIDE SEQUENCE [LARGE SCALE GENOMIC DNA]</scope>
    <source>
        <strain evidence="2 3">SDUM461003</strain>
    </source>
</reference>
<accession>A0ABU1B1T4</accession>
<gene>
    <name evidence="2" type="ORF">QEH52_18590</name>
</gene>
<protein>
    <recommendedName>
        <fullName evidence="4">DUF4231 domain-containing protein</fullName>
    </recommendedName>
</protein>
<organism evidence="2 3">
    <name type="scientific">Thalassobacterium maritimum</name>
    <dbReference type="NCBI Taxonomy" id="3041265"/>
    <lineage>
        <taxon>Bacteria</taxon>
        <taxon>Pseudomonadati</taxon>
        <taxon>Verrucomicrobiota</taxon>
        <taxon>Opitutia</taxon>
        <taxon>Puniceicoccales</taxon>
        <taxon>Coraliomargaritaceae</taxon>
        <taxon>Thalassobacterium</taxon>
    </lineage>
</organism>
<evidence type="ECO:0000313" key="2">
    <source>
        <dbReference type="EMBL" id="MDQ8209540.1"/>
    </source>
</evidence>
<proteinExistence type="predicted"/>
<evidence type="ECO:0000256" key="1">
    <source>
        <dbReference type="SAM" id="Phobius"/>
    </source>
</evidence>
<comment type="caution">
    <text evidence="2">The sequence shown here is derived from an EMBL/GenBank/DDBJ whole genome shotgun (WGS) entry which is preliminary data.</text>
</comment>
<evidence type="ECO:0000313" key="3">
    <source>
        <dbReference type="Proteomes" id="UP001225316"/>
    </source>
</evidence>
<feature type="transmembrane region" description="Helical" evidence="1">
    <location>
        <begin position="37"/>
        <end position="54"/>
    </location>
</feature>
<keyword evidence="1" id="KW-0812">Transmembrane</keyword>
<keyword evidence="1" id="KW-1133">Transmembrane helix</keyword>
<dbReference type="EMBL" id="JARXHW010000082">
    <property type="protein sequence ID" value="MDQ8209540.1"/>
    <property type="molecule type" value="Genomic_DNA"/>
</dbReference>
<sequence>MKNEDAIAEFILKKAETKESLRKIIQESAFEYYTGRYLFGTIGAILLAGTAAYVFTSRGFPIWSLIALAMSGAALIESKRNSGRVDAMVRLSNFKGGEPVAVVNARSAPRNSKNQQDD</sequence>
<feature type="transmembrane region" description="Helical" evidence="1">
    <location>
        <begin position="60"/>
        <end position="76"/>
    </location>
</feature>
<evidence type="ECO:0008006" key="4">
    <source>
        <dbReference type="Google" id="ProtNLM"/>
    </source>
</evidence>
<name>A0ABU1B1T4_9BACT</name>
<dbReference type="Proteomes" id="UP001225316">
    <property type="component" value="Unassembled WGS sequence"/>
</dbReference>
<keyword evidence="3" id="KW-1185">Reference proteome</keyword>